<proteinExistence type="predicted"/>
<evidence type="ECO:0000313" key="4">
    <source>
        <dbReference type="Proteomes" id="UP000545507"/>
    </source>
</evidence>
<reference evidence="3 4" key="1">
    <citation type="submission" date="2019-09" db="EMBL/GenBank/DDBJ databases">
        <title>Hydrogenophaga aromatica sp. nov., isolated from a para-xylene-degrading enrichment culture.</title>
        <authorList>
            <person name="Tancsics A."/>
            <person name="Banerjee S."/>
        </authorList>
    </citation>
    <scope>NUCLEOTIDE SEQUENCE [LARGE SCALE GENOMIC DNA]</scope>
    <source>
        <strain evidence="3 4">D2P1</strain>
    </source>
</reference>
<dbReference type="AlphaFoldDB" id="A0A7Y8KVJ3"/>
<evidence type="ECO:0000256" key="1">
    <source>
        <dbReference type="SAM" id="MobiDB-lite"/>
    </source>
</evidence>
<dbReference type="RefSeq" id="WP_177133601.1">
    <property type="nucleotide sequence ID" value="NZ_VYGV01000005.1"/>
</dbReference>
<name>A0A7Y8KVJ3_9BURK</name>
<feature type="compositionally biased region" description="Basic and acidic residues" evidence="1">
    <location>
        <begin position="142"/>
        <end position="155"/>
    </location>
</feature>
<feature type="region of interest" description="Disordered" evidence="1">
    <location>
        <begin position="95"/>
        <end position="155"/>
    </location>
</feature>
<feature type="compositionally biased region" description="Basic and acidic residues" evidence="1">
    <location>
        <begin position="119"/>
        <end position="129"/>
    </location>
</feature>
<protein>
    <submittedName>
        <fullName evidence="3">DUF927 domain-containing protein</fullName>
    </submittedName>
</protein>
<sequence length="792" mass="85441">MTGALPITPELIREILAHIPAEKHRGERALIGEAIKHYLPNDGGLALFDAWATGDANLYDRAGVQANWQGFRIDGPGLATLLNLAMANGFQLPDNWQPPETQTGVTLSGAVKKNRRTKGQAERGLKNDASKASVGQTENDESGERPVPDGGSDFKDLAAHVTTEQGTGAGLEAVLRQINGASGPPSMQPGAPPGDPEEPGGKAAPDWDRFSVTDAGVFHQGVDRNGEPTKPEWVCSRLDVVALTNDQDGNGWGYLLNFADPLGRHKQWAMPSRMLAGDGAEYRGALMGMGLRIATNPRARNLLTQYIQTRQPGEFAVCTDKTGWHGRSFVLPHETIGDGSERVVFQSESAQENTFRVRGSTEKWRERVSLLCAGNTRLVLAVSAAFAGPTLRLAGMEGGGFHMRGDSSTGKSTTQVVAASVYGNPERFKQSWKATDNALEGVAAQHNDCLLILDEIGEVDPKLIGDIAYMLAGGFGKARAARTGVPRPRQTWRVLFFSTGEKSLYDHMQEAGKRTRAGQENRMADIPADAGKGMGVFEELHGHDGGAAFSRHLVAQAGACHGAAGRAWLHWLTDNAEGLRERILTMAQRIEQQIVPEAGSGQVQRVGARFALVGAAGELATVAGLTGWTEGEAERAARECFNAWLVARGGIGNSEESSMLRQVRLFLEANGDGRFVTWHRAHDDHAPRVGLRAGVRRLIGSNGLPIGIRKTPEFAHEISSPEGESVEFFILPEVFKAEICKGYDPEAVARVLRDRECLQVKEPGRFTVSMSLPGGIGKARCYHVNARIFALD</sequence>
<feature type="region of interest" description="Disordered" evidence="1">
    <location>
        <begin position="179"/>
        <end position="206"/>
    </location>
</feature>
<organism evidence="3 4">
    <name type="scientific">Hydrogenophaga aromaticivorans</name>
    <dbReference type="NCBI Taxonomy" id="2610898"/>
    <lineage>
        <taxon>Bacteria</taxon>
        <taxon>Pseudomonadati</taxon>
        <taxon>Pseudomonadota</taxon>
        <taxon>Betaproteobacteria</taxon>
        <taxon>Burkholderiales</taxon>
        <taxon>Comamonadaceae</taxon>
        <taxon>Hydrogenophaga</taxon>
    </lineage>
</organism>
<dbReference type="Proteomes" id="UP000545507">
    <property type="component" value="Unassembled WGS sequence"/>
</dbReference>
<dbReference type="EMBL" id="VYGV01000005">
    <property type="protein sequence ID" value="NWF44430.1"/>
    <property type="molecule type" value="Genomic_DNA"/>
</dbReference>
<keyword evidence="4" id="KW-1185">Reference proteome</keyword>
<comment type="caution">
    <text evidence="3">The sequence shown here is derived from an EMBL/GenBank/DDBJ whole genome shotgun (WGS) entry which is preliminary data.</text>
</comment>
<evidence type="ECO:0000259" key="2">
    <source>
        <dbReference type="Pfam" id="PF06048"/>
    </source>
</evidence>
<dbReference type="Pfam" id="PF06048">
    <property type="entry name" value="DUF927"/>
    <property type="match status" value="1"/>
</dbReference>
<dbReference type="InterPro" id="IPR009270">
    <property type="entry name" value="DUF927"/>
</dbReference>
<accession>A0A7Y8KVJ3</accession>
<gene>
    <name evidence="3" type="ORF">F3K02_04065</name>
</gene>
<evidence type="ECO:0000313" key="3">
    <source>
        <dbReference type="EMBL" id="NWF44430.1"/>
    </source>
</evidence>
<feature type="domain" description="DUF927" evidence="2">
    <location>
        <begin position="210"/>
        <end position="487"/>
    </location>
</feature>